<keyword evidence="2" id="KW-1185">Reference proteome</keyword>
<comment type="caution">
    <text evidence="1">The sequence shown here is derived from an EMBL/GenBank/DDBJ whole genome shotgun (WGS) entry which is preliminary data.</text>
</comment>
<name>A0A1Z5JV86_FISSO</name>
<dbReference type="AlphaFoldDB" id="A0A1Z5JV86"/>
<organism evidence="1 2">
    <name type="scientific">Fistulifera solaris</name>
    <name type="common">Oleaginous diatom</name>
    <dbReference type="NCBI Taxonomy" id="1519565"/>
    <lineage>
        <taxon>Eukaryota</taxon>
        <taxon>Sar</taxon>
        <taxon>Stramenopiles</taxon>
        <taxon>Ochrophyta</taxon>
        <taxon>Bacillariophyta</taxon>
        <taxon>Bacillariophyceae</taxon>
        <taxon>Bacillariophycidae</taxon>
        <taxon>Naviculales</taxon>
        <taxon>Naviculaceae</taxon>
        <taxon>Fistulifera</taxon>
    </lineage>
</organism>
<dbReference type="EMBL" id="BDSP01000123">
    <property type="protein sequence ID" value="GAX17954.1"/>
    <property type="molecule type" value="Genomic_DNA"/>
</dbReference>
<dbReference type="InParanoid" id="A0A1Z5JV86"/>
<dbReference type="OrthoDB" id="120976at2759"/>
<proteinExistence type="predicted"/>
<dbReference type="Proteomes" id="UP000198406">
    <property type="component" value="Unassembled WGS sequence"/>
</dbReference>
<evidence type="ECO:0000313" key="1">
    <source>
        <dbReference type="EMBL" id="GAX17954.1"/>
    </source>
</evidence>
<reference evidence="1 2" key="1">
    <citation type="journal article" date="2015" name="Plant Cell">
        <title>Oil accumulation by the oleaginous diatom Fistulifera solaris as revealed by the genome and transcriptome.</title>
        <authorList>
            <person name="Tanaka T."/>
            <person name="Maeda Y."/>
            <person name="Veluchamy A."/>
            <person name="Tanaka M."/>
            <person name="Abida H."/>
            <person name="Marechal E."/>
            <person name="Bowler C."/>
            <person name="Muto M."/>
            <person name="Sunaga Y."/>
            <person name="Tanaka M."/>
            <person name="Yoshino T."/>
            <person name="Taniguchi T."/>
            <person name="Fukuda Y."/>
            <person name="Nemoto M."/>
            <person name="Matsumoto M."/>
            <person name="Wong P.S."/>
            <person name="Aburatani S."/>
            <person name="Fujibuchi W."/>
        </authorList>
    </citation>
    <scope>NUCLEOTIDE SEQUENCE [LARGE SCALE GENOMIC DNA]</scope>
    <source>
        <strain evidence="1 2">JPCC DA0580</strain>
    </source>
</reference>
<evidence type="ECO:0000313" key="2">
    <source>
        <dbReference type="Proteomes" id="UP000198406"/>
    </source>
</evidence>
<accession>A0A1Z5JV86</accession>
<gene>
    <name evidence="1" type="ORF">FisN_18Hu165</name>
</gene>
<sequence>MDHGNDILELIPKKQLTETQRSLQRRVRPQNGGLALFYRFLREPNSLEEINWDQVQDGAALWRDNGTVVTNWAPKISKHLRYVLFDIDFDLTFIIVGQTDDAVAETFTFLWSLDYKGCDDSNIYSIWDHRFDFDALSADQLARILDANRGRTYNLQYGTWNKEQSEILASRSYYLKLQISYEFIFADGGTAFIDALERRSTSFGYLEIACTGKSKIMSNFNWARLFKLDRCFEELRVAYLGKRSLLLPFSMKVKSLVYAIKDEHLEPKSFESLDIATKDLTLKMWMEGLSEEPAPELPISLLKRAAELGHFERFQFSLRFDYDVATVEVEEITDAIIHFIKSNPKLTTLVLGNDDEGSLYWCCHLQYIFYVIEDHPSLRSIKVDSRRWNDSTFSWLERLLTRNRNVTVSDYYDKIISNGSNIDHFYAVNRLAVPEVTRSFFPANEMGQKDNILDLIPNIQLSAGQRSLQQAMVSFCDEDAYVYMYRLRREPSYLEDIKWKSFRDGVAILRDNDTVIAPRVAYQLDNERFVSFGMNIGEGSSSFTIFGKTDRAVAETATFFWSLKNADSSVGWLCVEAQNDDFDFAALQAGQLARILDANPERTFDIQTGNWTTEQSEVLASRSFPLKVKISGTFAFQDEGTAFVDELQRRQTPFGRLDIECDDETKPFSFANWERFLKLDVTFEELRIGYLEEGLTYLPFYMKTESLEYAIKDDHLELEKIASLDIVTRDLALKMKLDDTEEDWTQLPISFLNRVAELGHFEKFQFSVVLDYEVETDEIESIADAFMNAVNRNRNLATLTLGDAEDDSFWDWGHNLQRIFKEIEKHPSLRTFRVKCIDWDDSTFQRLKDLLSQNRQITVTDIFDDKIISGDIAIDKLYALNRFFNGSKQLFKEKPIEQSLLVTAALTQSALTDFQYISLLMSDHTDVLSDFIIGVCQDEAATGLSLENEHTASSIASYQATRRPKRKRRFSRRQA</sequence>
<protein>
    <submittedName>
        <fullName evidence="1">Uncharacterized protein</fullName>
    </submittedName>
</protein>